<evidence type="ECO:0000256" key="1">
    <source>
        <dbReference type="SAM" id="MobiDB-lite"/>
    </source>
</evidence>
<dbReference type="PRINTS" id="PR00598">
    <property type="entry name" value="HTHMARR"/>
</dbReference>
<dbReference type="PANTHER" id="PTHR33164">
    <property type="entry name" value="TRANSCRIPTIONAL REGULATOR, MARR FAMILY"/>
    <property type="match status" value="1"/>
</dbReference>
<feature type="region of interest" description="Disordered" evidence="1">
    <location>
        <begin position="141"/>
        <end position="162"/>
    </location>
</feature>
<evidence type="ECO:0000313" key="3">
    <source>
        <dbReference type="EMBL" id="MTD12496.1"/>
    </source>
</evidence>
<dbReference type="SMART" id="SM00347">
    <property type="entry name" value="HTH_MARR"/>
    <property type="match status" value="1"/>
</dbReference>
<name>A0A7K1FEI9_9ACTN</name>
<dbReference type="InterPro" id="IPR036388">
    <property type="entry name" value="WH-like_DNA-bd_sf"/>
</dbReference>
<dbReference type="SUPFAM" id="SSF46785">
    <property type="entry name" value="Winged helix' DNA-binding domain"/>
    <property type="match status" value="1"/>
</dbReference>
<dbReference type="GO" id="GO:0003700">
    <property type="term" value="F:DNA-binding transcription factor activity"/>
    <property type="evidence" value="ECO:0007669"/>
    <property type="project" value="InterPro"/>
</dbReference>
<dbReference type="Proteomes" id="UP000460221">
    <property type="component" value="Unassembled WGS sequence"/>
</dbReference>
<dbReference type="InterPro" id="IPR036390">
    <property type="entry name" value="WH_DNA-bd_sf"/>
</dbReference>
<feature type="domain" description="HTH marR-type" evidence="2">
    <location>
        <begin position="10"/>
        <end position="144"/>
    </location>
</feature>
<dbReference type="InterPro" id="IPR000835">
    <property type="entry name" value="HTH_MarR-typ"/>
</dbReference>
<evidence type="ECO:0000259" key="2">
    <source>
        <dbReference type="PROSITE" id="PS50995"/>
    </source>
</evidence>
<gene>
    <name evidence="3" type="ORF">GIS00_00875</name>
</gene>
<keyword evidence="4" id="KW-1185">Reference proteome</keyword>
<organism evidence="3 4">
    <name type="scientific">Nakamurella alba</name>
    <dbReference type="NCBI Taxonomy" id="2665158"/>
    <lineage>
        <taxon>Bacteria</taxon>
        <taxon>Bacillati</taxon>
        <taxon>Actinomycetota</taxon>
        <taxon>Actinomycetes</taxon>
        <taxon>Nakamurellales</taxon>
        <taxon>Nakamurellaceae</taxon>
        <taxon>Nakamurella</taxon>
    </lineage>
</organism>
<dbReference type="Gene3D" id="1.10.10.10">
    <property type="entry name" value="Winged helix-like DNA-binding domain superfamily/Winged helix DNA-binding domain"/>
    <property type="match status" value="1"/>
</dbReference>
<dbReference type="PANTHER" id="PTHR33164:SF57">
    <property type="entry name" value="MARR-FAMILY TRANSCRIPTIONAL REGULATOR"/>
    <property type="match status" value="1"/>
</dbReference>
<dbReference type="PROSITE" id="PS50995">
    <property type="entry name" value="HTH_MARR_2"/>
    <property type="match status" value="1"/>
</dbReference>
<dbReference type="Pfam" id="PF01047">
    <property type="entry name" value="MarR"/>
    <property type="match status" value="1"/>
</dbReference>
<dbReference type="InterPro" id="IPR039422">
    <property type="entry name" value="MarR/SlyA-like"/>
</dbReference>
<dbReference type="EMBL" id="WLYK01000001">
    <property type="protein sequence ID" value="MTD12496.1"/>
    <property type="molecule type" value="Genomic_DNA"/>
</dbReference>
<protein>
    <submittedName>
        <fullName evidence="3">MarR family transcriptional regulator</fullName>
    </submittedName>
</protein>
<reference evidence="3 4" key="1">
    <citation type="submission" date="2019-11" db="EMBL/GenBank/DDBJ databases">
        <authorList>
            <person name="Jiang L.-Q."/>
        </authorList>
    </citation>
    <scope>NUCLEOTIDE SEQUENCE [LARGE SCALE GENOMIC DNA]</scope>
    <source>
        <strain evidence="3 4">YIM 132087</strain>
    </source>
</reference>
<sequence>MVHPPSDEDLFRIERAIGHLARRVRTFGRRSAGDIHPGLSTAAFGLLRRLVESGPVRNRDLTEVFGIDKAAISRQLGQLVRMGLAERFPDPGDRRAPLVAATPDGARRVDDMLQRSHRMLRLQLSSWTEAEIENLRSVLERFNTDEPPLDAGDAPQGDVSGR</sequence>
<dbReference type="AlphaFoldDB" id="A0A7K1FEI9"/>
<comment type="caution">
    <text evidence="3">The sequence shown here is derived from an EMBL/GenBank/DDBJ whole genome shotgun (WGS) entry which is preliminary data.</text>
</comment>
<accession>A0A7K1FEI9</accession>
<dbReference type="GO" id="GO:0006950">
    <property type="term" value="P:response to stress"/>
    <property type="evidence" value="ECO:0007669"/>
    <property type="project" value="TreeGrafter"/>
</dbReference>
<proteinExistence type="predicted"/>
<evidence type="ECO:0000313" key="4">
    <source>
        <dbReference type="Proteomes" id="UP000460221"/>
    </source>
</evidence>